<evidence type="ECO:0000256" key="2">
    <source>
        <dbReference type="PROSITE-ProRule" id="PRU00708"/>
    </source>
</evidence>
<evidence type="ECO:0000313" key="5">
    <source>
        <dbReference type="Proteomes" id="UP001642464"/>
    </source>
</evidence>
<dbReference type="Pfam" id="PF17177">
    <property type="entry name" value="PPR_long"/>
    <property type="match status" value="1"/>
</dbReference>
<organism evidence="4 5">
    <name type="scientific">Durusdinium trenchii</name>
    <dbReference type="NCBI Taxonomy" id="1381693"/>
    <lineage>
        <taxon>Eukaryota</taxon>
        <taxon>Sar</taxon>
        <taxon>Alveolata</taxon>
        <taxon>Dinophyceae</taxon>
        <taxon>Suessiales</taxon>
        <taxon>Symbiodiniaceae</taxon>
        <taxon>Durusdinium</taxon>
    </lineage>
</organism>
<dbReference type="PANTHER" id="PTHR47447">
    <property type="entry name" value="OS03G0856100 PROTEIN"/>
    <property type="match status" value="1"/>
</dbReference>
<dbReference type="Proteomes" id="UP001642464">
    <property type="component" value="Unassembled WGS sequence"/>
</dbReference>
<feature type="repeat" description="PPR" evidence="2">
    <location>
        <begin position="281"/>
        <end position="315"/>
    </location>
</feature>
<dbReference type="Gene3D" id="1.25.40.10">
    <property type="entry name" value="Tetratricopeptide repeat domain"/>
    <property type="match status" value="2"/>
</dbReference>
<dbReference type="InterPro" id="IPR002885">
    <property type="entry name" value="PPR_rpt"/>
</dbReference>
<keyword evidence="5" id="KW-1185">Reference proteome</keyword>
<evidence type="ECO:0000259" key="3">
    <source>
        <dbReference type="Pfam" id="PF17177"/>
    </source>
</evidence>
<dbReference type="InterPro" id="IPR033443">
    <property type="entry name" value="PROP1-like_PPR_dom"/>
</dbReference>
<gene>
    <name evidence="4" type="ORF">SCF082_LOCUS39002</name>
</gene>
<accession>A0ABP0Q3B2</accession>
<evidence type="ECO:0000313" key="4">
    <source>
        <dbReference type="EMBL" id="CAK9082013.1"/>
    </source>
</evidence>
<reference evidence="4 5" key="1">
    <citation type="submission" date="2024-02" db="EMBL/GenBank/DDBJ databases">
        <authorList>
            <person name="Chen Y."/>
            <person name="Shah S."/>
            <person name="Dougan E. K."/>
            <person name="Thang M."/>
            <person name="Chan C."/>
        </authorList>
    </citation>
    <scope>NUCLEOTIDE SEQUENCE [LARGE SCALE GENOMIC DNA]</scope>
</reference>
<comment type="caution">
    <text evidence="4">The sequence shown here is derived from an EMBL/GenBank/DDBJ whole genome shotgun (WGS) entry which is preliminary data.</text>
</comment>
<sequence>MTHGESSGVWSTFATSQSGLGTVAWHQDLTWDLLTAVLVLFHFYLLRGLLRWPSTKACPKQPELVKRELTQEEAFCKKVLTCQGLQDAEGSASAFREVGQDVGGYSQAPALLLKTFKMSECTGSIAWELYKDTKDRVEYSRVLYHAVISILLKSQNVDYAMDVLRDMTLQDVLPDSYAYSSIIRAHLARGDLESSMQLLGQMQRQEISPDFSTFQAVLEACAHRQLLVLAEEVLRSMECCNVAPASCTLATMIRLYGRNGDLGAALQTFREMPKKFGFSADSHAFTCLISVCAAEGEIAEAFQVYEQMSAVGYQADATCFKALLSGSLQQGDLDTAARLISDAQAQGLGLTRDSLELFLLQSVRRGRHELAVPVLEEAITRKDPPLAWP</sequence>
<evidence type="ECO:0000256" key="1">
    <source>
        <dbReference type="ARBA" id="ARBA00022737"/>
    </source>
</evidence>
<dbReference type="PANTHER" id="PTHR47447:SF17">
    <property type="entry name" value="OS12G0638900 PROTEIN"/>
    <property type="match status" value="1"/>
</dbReference>
<protein>
    <submittedName>
        <fullName evidence="4">Mitochondrial</fullName>
    </submittedName>
</protein>
<name>A0ABP0Q3B2_9DINO</name>
<dbReference type="NCBIfam" id="TIGR00756">
    <property type="entry name" value="PPR"/>
    <property type="match status" value="4"/>
</dbReference>
<keyword evidence="1" id="KW-0677">Repeat</keyword>
<dbReference type="EMBL" id="CAXAMM010038907">
    <property type="protein sequence ID" value="CAK9082013.1"/>
    <property type="molecule type" value="Genomic_DNA"/>
</dbReference>
<feature type="repeat" description="PPR" evidence="2">
    <location>
        <begin position="175"/>
        <end position="209"/>
    </location>
</feature>
<dbReference type="PROSITE" id="PS51375">
    <property type="entry name" value="PPR"/>
    <property type="match status" value="2"/>
</dbReference>
<dbReference type="Pfam" id="PF01535">
    <property type="entry name" value="PPR"/>
    <property type="match status" value="1"/>
</dbReference>
<feature type="domain" description="PROP1-like PPR" evidence="3">
    <location>
        <begin position="125"/>
        <end position="260"/>
    </location>
</feature>
<proteinExistence type="predicted"/>
<dbReference type="InterPro" id="IPR011990">
    <property type="entry name" value="TPR-like_helical_dom_sf"/>
</dbReference>